<evidence type="ECO:0000313" key="2">
    <source>
        <dbReference type="EMBL" id="TYT26282.1"/>
    </source>
</evidence>
<accession>A0A5D4XTG3</accession>
<dbReference type="InterPro" id="IPR000015">
    <property type="entry name" value="Fimb_usher"/>
</dbReference>
<dbReference type="PANTHER" id="PTHR30451:SF5">
    <property type="entry name" value="SLR0019 PROTEIN"/>
    <property type="match status" value="1"/>
</dbReference>
<dbReference type="OrthoDB" id="8587at2"/>
<evidence type="ECO:0000256" key="1">
    <source>
        <dbReference type="SAM" id="SignalP"/>
    </source>
</evidence>
<dbReference type="GO" id="GO:0009297">
    <property type="term" value="P:pilus assembly"/>
    <property type="evidence" value="ECO:0007669"/>
    <property type="project" value="InterPro"/>
</dbReference>
<dbReference type="Proteomes" id="UP000324973">
    <property type="component" value="Unassembled WGS sequence"/>
</dbReference>
<dbReference type="GO" id="GO:0015473">
    <property type="term" value="F:fimbrial usher porin activity"/>
    <property type="evidence" value="ECO:0007669"/>
    <property type="project" value="InterPro"/>
</dbReference>
<dbReference type="Gene3D" id="2.60.40.2610">
    <property type="entry name" value="Outer membrane usher protein FimD, plug domain"/>
    <property type="match status" value="1"/>
</dbReference>
<organism evidence="2 3">
    <name type="scientific">Luteimonas viscosa</name>
    <dbReference type="NCBI Taxonomy" id="1132694"/>
    <lineage>
        <taxon>Bacteria</taxon>
        <taxon>Pseudomonadati</taxon>
        <taxon>Pseudomonadota</taxon>
        <taxon>Gammaproteobacteria</taxon>
        <taxon>Lysobacterales</taxon>
        <taxon>Lysobacteraceae</taxon>
        <taxon>Luteimonas</taxon>
    </lineage>
</organism>
<dbReference type="AlphaFoldDB" id="A0A5D4XTG3"/>
<dbReference type="PANTHER" id="PTHR30451">
    <property type="entry name" value="OUTER MEMBRANE USHER PROTEIN"/>
    <property type="match status" value="1"/>
</dbReference>
<dbReference type="Gene3D" id="2.60.40.3110">
    <property type="match status" value="1"/>
</dbReference>
<dbReference type="EMBL" id="VTFT01000001">
    <property type="protein sequence ID" value="TYT26282.1"/>
    <property type="molecule type" value="Genomic_DNA"/>
</dbReference>
<reference evidence="2 3" key="1">
    <citation type="submission" date="2019-08" db="EMBL/GenBank/DDBJ databases">
        <title>Luteimonas viscosus sp. nov., isolated from soil of a sunflower field.</title>
        <authorList>
            <person name="Jianli Z."/>
            <person name="Ying Z."/>
        </authorList>
    </citation>
    <scope>NUCLEOTIDE SEQUENCE [LARGE SCALE GENOMIC DNA]</scope>
    <source>
        <strain evidence="2 3">XBU10</strain>
    </source>
</reference>
<comment type="caution">
    <text evidence="2">The sequence shown here is derived from an EMBL/GenBank/DDBJ whole genome shotgun (WGS) entry which is preliminary data.</text>
</comment>
<evidence type="ECO:0000313" key="3">
    <source>
        <dbReference type="Proteomes" id="UP000324973"/>
    </source>
</evidence>
<dbReference type="Pfam" id="PF00577">
    <property type="entry name" value="Usher"/>
    <property type="match status" value="2"/>
</dbReference>
<feature type="signal peptide" evidence="1">
    <location>
        <begin position="1"/>
        <end position="27"/>
    </location>
</feature>
<name>A0A5D4XTG3_9GAMM</name>
<dbReference type="RefSeq" id="WP_149102831.1">
    <property type="nucleotide sequence ID" value="NZ_VTFT01000001.1"/>
</dbReference>
<feature type="chain" id="PRO_5022907523" evidence="1">
    <location>
        <begin position="28"/>
        <end position="794"/>
    </location>
</feature>
<sequence>MRRLSAGRHHRLTSLALVLLWASAAGARAQAQDEILLLDLCLNTRCSGVAAVIIRDGRVLIDREALLAAGLDPTALAAEQVGGRGFVEAAALGRGIDVRVDRDNLRVDLTQRAEDMPAQTLDLRTRDRADPAAQPWTAFVNYAVGVGDAQGGRDAGLESVFLDAAAGRGPAALRSTAFWDPDNGWRRGLSRIELDQTAHLRRWTLGDQVAVAGDPLGGGTLLGGIGVARAFDQDPYLVTFPQPFYQGVIETPGVVEVYANGALIGRREVGAGPINLQNLGVPPGRSDVRVVIRDPFGNRRELSTATYYGGSALLAPGLSDYALRLGVVRGGGGLDDDYGDTPAWQGWYRRGVSDRLTLGARSEGDDAFANVGVDATLRTDLGEFGVALARSRDEVAGAGDGVSLSYSYGGPRMGLSLGARRFSAAYRNLGSPFDLLGARLREDDYANLSWSPLTQLSLQLGHGRQRREGLGAERNTSFGATWRVSSWVQMLFMVQRSQGLFEDTSALLSLNIALARDSLAFNVRDQRLRGIDGAADSRNRGYGIDARRSRPVDTGWGYDVSLQHDGFGDSGFGQVEYQGRHGRYALQMDHFGGRTGGRLLANGALVAIGGRAYATPPLETGFALVRVPDVAGVPILRENLEVGRTDARGDLLVRGLIPYYANRIALDPAQVPLAYEIVREAGSLSVFRNTGSVATLEARPLHAVSGRIAVRDAQGTRPVAFGLLQLEHEGAEHRSPLGSEGRFYFERLPPGRYRASVDSDGARAWCRIEIPPPSGAGIRDLGVIECTPTTRGEP</sequence>
<dbReference type="GO" id="GO:0009279">
    <property type="term" value="C:cell outer membrane"/>
    <property type="evidence" value="ECO:0007669"/>
    <property type="project" value="TreeGrafter"/>
</dbReference>
<protein>
    <submittedName>
        <fullName evidence="2">Fimbrial biogenesis outer membrane usher protein</fullName>
    </submittedName>
</protein>
<proteinExistence type="predicted"/>
<keyword evidence="3" id="KW-1185">Reference proteome</keyword>
<gene>
    <name evidence="2" type="ORF">FZO89_08415</name>
</gene>
<keyword evidence="1" id="KW-0732">Signal</keyword>
<dbReference type="InterPro" id="IPR042186">
    <property type="entry name" value="FimD_plug_dom"/>
</dbReference>